<dbReference type="InterPro" id="IPR003736">
    <property type="entry name" value="PAAI_dom"/>
</dbReference>
<dbReference type="PATRIC" id="fig|1001583.3.peg.59"/>
<dbReference type="AlphaFoldDB" id="M5ABN8"/>
<evidence type="ECO:0000259" key="3">
    <source>
        <dbReference type="Pfam" id="PF03061"/>
    </source>
</evidence>
<dbReference type="EMBL" id="AP012167">
    <property type="protein sequence ID" value="BAN05697.1"/>
    <property type="molecule type" value="Genomic_DNA"/>
</dbReference>
<dbReference type="Proteomes" id="UP000012042">
    <property type="component" value="Chromosome"/>
</dbReference>
<keyword evidence="2" id="KW-0378">Hydrolase</keyword>
<feature type="domain" description="Thioesterase" evidence="3">
    <location>
        <begin position="57"/>
        <end position="131"/>
    </location>
</feature>
<reference evidence="4 5" key="1">
    <citation type="journal article" date="2013" name="PLoS ONE">
        <title>Genomic Analysis by Deep Sequencing of the Probiotic Lactobacillus brevis KB290 Harboring Nine Plasmids Reveals Genomic Stability.</title>
        <authorList>
            <person name="Fukao M."/>
            <person name="Oshima K."/>
            <person name="Morita H."/>
            <person name="Toh H."/>
            <person name="Suda W."/>
            <person name="Kim S.W."/>
            <person name="Suzuki S."/>
            <person name="Yakabe T."/>
            <person name="Hattori M."/>
            <person name="Yajima N."/>
        </authorList>
    </citation>
    <scope>NUCLEOTIDE SEQUENCE [LARGE SCALE GENOMIC DNA]</scope>
    <source>
        <strain evidence="4 5">KB290</strain>
    </source>
</reference>
<comment type="similarity">
    <text evidence="1">Belongs to the thioesterase PaaI family.</text>
</comment>
<proteinExistence type="inferred from homology"/>
<dbReference type="InterPro" id="IPR029069">
    <property type="entry name" value="HotDog_dom_sf"/>
</dbReference>
<evidence type="ECO:0000313" key="5">
    <source>
        <dbReference type="Proteomes" id="UP000012042"/>
    </source>
</evidence>
<dbReference type="PANTHER" id="PTHR43240">
    <property type="entry name" value="1,4-DIHYDROXY-2-NAPHTHOYL-COA THIOESTERASE 1"/>
    <property type="match status" value="1"/>
</dbReference>
<dbReference type="Pfam" id="PF03061">
    <property type="entry name" value="4HBT"/>
    <property type="match status" value="1"/>
</dbReference>
<organism evidence="4 5">
    <name type="scientific">Levilactobacillus brevis KB290</name>
    <dbReference type="NCBI Taxonomy" id="1001583"/>
    <lineage>
        <taxon>Bacteria</taxon>
        <taxon>Bacillati</taxon>
        <taxon>Bacillota</taxon>
        <taxon>Bacilli</taxon>
        <taxon>Lactobacillales</taxon>
        <taxon>Lactobacillaceae</taxon>
        <taxon>Levilactobacillus</taxon>
    </lineage>
</organism>
<gene>
    <name evidence="4" type="ORF">LVISKB_0062</name>
</gene>
<dbReference type="NCBIfam" id="TIGR00369">
    <property type="entry name" value="unchar_dom_1"/>
    <property type="match status" value="1"/>
</dbReference>
<dbReference type="GO" id="GO:0061522">
    <property type="term" value="F:1,4-dihydroxy-2-naphthoyl-CoA thioesterase activity"/>
    <property type="evidence" value="ECO:0007669"/>
    <property type="project" value="TreeGrafter"/>
</dbReference>
<accession>M5ABN8</accession>
<dbReference type="HOGENOM" id="CLU_089876_13_3_9"/>
<evidence type="ECO:0000313" key="4">
    <source>
        <dbReference type="EMBL" id="BAN05697.1"/>
    </source>
</evidence>
<name>M5ABN8_LEVBR</name>
<dbReference type="SUPFAM" id="SSF54637">
    <property type="entry name" value="Thioesterase/thiol ester dehydrase-isomerase"/>
    <property type="match status" value="1"/>
</dbReference>
<sequence length="161" mass="17494">MVILNLLPICCYHDFTTLSKEVLLWKLLTTLGIKQRLITKTKSIIALPVSAAIKQPYGVVHGGINGVLAETAASLGANANLDADRVAVGVNLTVQHLQAVTQGELIATATPLHIGHHLQTWQVAITVADQLTSQATVTLTTMKNNRWFSKKTYAVKKFVVR</sequence>
<dbReference type="PANTHER" id="PTHR43240:SF5">
    <property type="entry name" value="1,4-DIHYDROXY-2-NAPHTHOYL-COA THIOESTERASE 1"/>
    <property type="match status" value="1"/>
</dbReference>
<protein>
    <submittedName>
        <fullName evidence="4">Putative esterase HI_1161</fullName>
    </submittedName>
</protein>
<dbReference type="Gene3D" id="3.10.129.10">
    <property type="entry name" value="Hotdog Thioesterase"/>
    <property type="match status" value="1"/>
</dbReference>
<evidence type="ECO:0000256" key="1">
    <source>
        <dbReference type="ARBA" id="ARBA00008324"/>
    </source>
</evidence>
<dbReference type="InterPro" id="IPR006683">
    <property type="entry name" value="Thioestr_dom"/>
</dbReference>
<dbReference type="GO" id="GO:0005829">
    <property type="term" value="C:cytosol"/>
    <property type="evidence" value="ECO:0007669"/>
    <property type="project" value="TreeGrafter"/>
</dbReference>
<dbReference type="KEGG" id="lbk:LVISKB_0062"/>
<dbReference type="CDD" id="cd03443">
    <property type="entry name" value="PaaI_thioesterase"/>
    <property type="match status" value="1"/>
</dbReference>
<evidence type="ECO:0000256" key="2">
    <source>
        <dbReference type="ARBA" id="ARBA00022801"/>
    </source>
</evidence>